<dbReference type="EMBL" id="GFDL01007450">
    <property type="protein sequence ID" value="JAV27595.1"/>
    <property type="molecule type" value="Transcribed_RNA"/>
</dbReference>
<evidence type="ECO:0000256" key="1">
    <source>
        <dbReference type="ARBA" id="ARBA00004141"/>
    </source>
</evidence>
<evidence type="ECO:0000256" key="7">
    <source>
        <dbReference type="ARBA" id="ARBA00022989"/>
    </source>
</evidence>
<name>A0A1Q3FJ97_CULTA</name>
<feature type="transmembrane region" description="Helical" evidence="9">
    <location>
        <begin position="714"/>
        <end position="738"/>
    </location>
</feature>
<keyword evidence="8 9" id="KW-0472">Membrane</keyword>
<dbReference type="CDD" id="cd03244">
    <property type="entry name" value="ABCC_MRP_domain2"/>
    <property type="match status" value="1"/>
</dbReference>
<feature type="transmembrane region" description="Helical" evidence="9">
    <location>
        <begin position="95"/>
        <end position="123"/>
    </location>
</feature>
<comment type="subcellular location">
    <subcellularLocation>
        <location evidence="1">Membrane</location>
        <topology evidence="1">Multi-pass membrane protein</topology>
    </subcellularLocation>
</comment>
<dbReference type="InterPro" id="IPR003439">
    <property type="entry name" value="ABC_transporter-like_ATP-bd"/>
</dbReference>
<feature type="domain" description="ABC transmembrane type-1" evidence="11">
    <location>
        <begin position="786"/>
        <end position="1025"/>
    </location>
</feature>
<dbReference type="PROSITE" id="PS50893">
    <property type="entry name" value="ABC_TRANSPORTER_2"/>
    <property type="match status" value="2"/>
</dbReference>
<dbReference type="InterPro" id="IPR017871">
    <property type="entry name" value="ABC_transporter-like_CS"/>
</dbReference>
<dbReference type="FunFam" id="3.40.50.300:FF:000997">
    <property type="entry name" value="Multidrug resistance-associated protein 1"/>
    <property type="match status" value="1"/>
</dbReference>
<dbReference type="GO" id="GO:0140359">
    <property type="term" value="F:ABC-type transporter activity"/>
    <property type="evidence" value="ECO:0007669"/>
    <property type="project" value="InterPro"/>
</dbReference>
<evidence type="ECO:0000256" key="9">
    <source>
        <dbReference type="SAM" id="Phobius"/>
    </source>
</evidence>
<comment type="similarity">
    <text evidence="2">Belongs to the ABC transporter superfamily. ABCC family. Conjugate transporter (TC 3.A.1.208) subfamily.</text>
</comment>
<feature type="transmembrane region" description="Helical" evidence="9">
    <location>
        <begin position="135"/>
        <end position="152"/>
    </location>
</feature>
<dbReference type="InterPro" id="IPR011527">
    <property type="entry name" value="ABC1_TM_dom"/>
</dbReference>
<evidence type="ECO:0000259" key="11">
    <source>
        <dbReference type="PROSITE" id="PS50929"/>
    </source>
</evidence>
<proteinExistence type="inferred from homology"/>
<dbReference type="GO" id="GO:0005524">
    <property type="term" value="F:ATP binding"/>
    <property type="evidence" value="ECO:0007669"/>
    <property type="project" value="UniProtKB-KW"/>
</dbReference>
<feature type="domain" description="ABC transporter" evidence="10">
    <location>
        <begin position="429"/>
        <end position="657"/>
    </location>
</feature>
<accession>A0A1Q3FJ97</accession>
<dbReference type="PROSITE" id="PS50929">
    <property type="entry name" value="ABC_TM1F"/>
    <property type="match status" value="2"/>
</dbReference>
<dbReference type="InterPro" id="IPR027417">
    <property type="entry name" value="P-loop_NTPase"/>
</dbReference>
<dbReference type="GO" id="GO:0016887">
    <property type="term" value="F:ATP hydrolysis activity"/>
    <property type="evidence" value="ECO:0007669"/>
    <property type="project" value="InterPro"/>
</dbReference>
<evidence type="ECO:0000256" key="6">
    <source>
        <dbReference type="ARBA" id="ARBA00022840"/>
    </source>
</evidence>
<feature type="transmembrane region" description="Helical" evidence="9">
    <location>
        <begin position="781"/>
        <end position="799"/>
    </location>
</feature>
<dbReference type="Gene3D" id="3.40.50.300">
    <property type="entry name" value="P-loop containing nucleotide triphosphate hydrolases"/>
    <property type="match status" value="2"/>
</dbReference>
<organism evidence="12">
    <name type="scientific">Culex tarsalis</name>
    <name type="common">Encephalitis mosquito</name>
    <dbReference type="NCBI Taxonomy" id="7177"/>
    <lineage>
        <taxon>Eukaryota</taxon>
        <taxon>Metazoa</taxon>
        <taxon>Ecdysozoa</taxon>
        <taxon>Arthropoda</taxon>
        <taxon>Hexapoda</taxon>
        <taxon>Insecta</taxon>
        <taxon>Pterygota</taxon>
        <taxon>Neoptera</taxon>
        <taxon>Endopterygota</taxon>
        <taxon>Diptera</taxon>
        <taxon>Nematocera</taxon>
        <taxon>Culicoidea</taxon>
        <taxon>Culicidae</taxon>
        <taxon>Culicinae</taxon>
        <taxon>Culicini</taxon>
        <taxon>Culex</taxon>
        <taxon>Culex</taxon>
    </lineage>
</organism>
<dbReference type="SMART" id="SM00382">
    <property type="entry name" value="AAA"/>
    <property type="match status" value="2"/>
</dbReference>
<feature type="domain" description="ABC transmembrane type-1" evidence="11">
    <location>
        <begin position="97"/>
        <end position="363"/>
    </location>
</feature>
<dbReference type="CDD" id="cd18579">
    <property type="entry name" value="ABC_6TM_ABCC_D1"/>
    <property type="match status" value="1"/>
</dbReference>
<dbReference type="Pfam" id="PF00664">
    <property type="entry name" value="ABC_membrane"/>
    <property type="match status" value="2"/>
</dbReference>
<dbReference type="Gene3D" id="1.20.1560.10">
    <property type="entry name" value="ABC transporter type 1, transmembrane domain"/>
    <property type="match status" value="2"/>
</dbReference>
<feature type="domain" description="ABC transporter" evidence="10">
    <location>
        <begin position="1060"/>
        <end position="1291"/>
    </location>
</feature>
<protein>
    <submittedName>
        <fullName evidence="12">Putative abc transporter c family member 10</fullName>
    </submittedName>
</protein>
<feature type="transmembrane region" description="Helical" evidence="9">
    <location>
        <begin position="962"/>
        <end position="986"/>
    </location>
</feature>
<evidence type="ECO:0000256" key="2">
    <source>
        <dbReference type="ARBA" id="ARBA00009726"/>
    </source>
</evidence>
<dbReference type="PANTHER" id="PTHR24223">
    <property type="entry name" value="ATP-BINDING CASSETTE SUB-FAMILY C"/>
    <property type="match status" value="1"/>
</dbReference>
<dbReference type="InterPro" id="IPR050173">
    <property type="entry name" value="ABC_transporter_C-like"/>
</dbReference>
<feature type="transmembrane region" description="Helical" evidence="9">
    <location>
        <begin position="236"/>
        <end position="255"/>
    </location>
</feature>
<evidence type="ECO:0000259" key="10">
    <source>
        <dbReference type="PROSITE" id="PS50893"/>
    </source>
</evidence>
<reference evidence="12" key="1">
    <citation type="submission" date="2017-01" db="EMBL/GenBank/DDBJ databases">
        <title>A deep insight into the sialotranscriptome of adult male and female Cluex tarsalis mosquitoes.</title>
        <authorList>
            <person name="Ribeiro J.M."/>
            <person name="Moreira F."/>
            <person name="Bernard K.A."/>
            <person name="Calvo E."/>
        </authorList>
    </citation>
    <scope>NUCLEOTIDE SEQUENCE</scope>
    <source>
        <strain evidence="12">Kern County</strain>
        <tissue evidence="12">Salivary glands</tissue>
    </source>
</reference>
<evidence type="ECO:0000256" key="4">
    <source>
        <dbReference type="ARBA" id="ARBA00022692"/>
    </source>
</evidence>
<keyword evidence="4 9" id="KW-0812">Transmembrane</keyword>
<evidence type="ECO:0000256" key="5">
    <source>
        <dbReference type="ARBA" id="ARBA00022741"/>
    </source>
</evidence>
<keyword evidence="3" id="KW-0813">Transport</keyword>
<feature type="transmembrane region" description="Helical" evidence="9">
    <location>
        <begin position="880"/>
        <end position="898"/>
    </location>
</feature>
<dbReference type="InterPro" id="IPR003593">
    <property type="entry name" value="AAA+_ATPase"/>
</dbReference>
<keyword evidence="7 9" id="KW-1133">Transmembrane helix</keyword>
<dbReference type="CDD" id="cd03250">
    <property type="entry name" value="ABCC_MRP_domain1"/>
    <property type="match status" value="1"/>
</dbReference>
<dbReference type="PROSITE" id="PS00211">
    <property type="entry name" value="ABC_TRANSPORTER_1"/>
    <property type="match status" value="2"/>
</dbReference>
<dbReference type="FunFam" id="3.40.50.300:FF:000163">
    <property type="entry name" value="Multidrug resistance-associated protein member 4"/>
    <property type="match status" value="1"/>
</dbReference>
<feature type="transmembrane region" description="Helical" evidence="9">
    <location>
        <begin position="208"/>
        <end position="230"/>
    </location>
</feature>
<keyword evidence="6" id="KW-0067">ATP-binding</keyword>
<feature type="transmembrane region" description="Helical" evidence="9">
    <location>
        <begin position="349"/>
        <end position="371"/>
    </location>
</feature>
<dbReference type="SUPFAM" id="SSF52540">
    <property type="entry name" value="P-loop containing nucleoside triphosphate hydrolases"/>
    <property type="match status" value="2"/>
</dbReference>
<sequence length="1308" mass="145573">MEAPKVELCENPRQNASLLSVLTFWWTKDMFQKGSSRTLGLSDLYKPLEADRSNTLGDGLEKHWKRQLQVGKKQTSKSGKPSLVKAIFRTFWHELLLLSTVTLFGEIILRIAQPILLGRLLLYFRRQTDMTHEEALYYAVGMIAAKAASVILDNQYAVIAFLTGVRTRIAVCSLMYRKALRLSRNALSDTSPGKVVNLMSNDVNRFDILSYLLCYMWSAPIVTIIVLVLLQYEVGWAGPIGMGVIFVVTPIQSVFGKLTSRYRLRTALSTDKRIRSMDEIISGIYVIKLYAWEKPFAQLISLARKLELKTVLKSNAIRGLYMTFQLFTTRAALLGTIVTLILMDEEVTAAKVFVVASYLNIVSHVMAGMFIRGVAEISEGLVATRRLQDFLELEEIKGEEPKQNIVPDLLPSEKKPRNDMVEVPADVAISLRNATARWESTTDSPVTLNELNIDFRRGQLIGIVGAIGSGKSSILQAILKELPIEMGQLISRGSISYVCQEPWLFSGSIQQNVLFGIPMDKKRYRDVLRVCALDADLKQFPDGDRTILGDRGISLSGGQKARVCLARAVYKASDVYLLDDPLSAVDAHVARHLFDLCLGARGYLGKQGATRILVTHQVHFLVESDWIVVMNEGKVEAQGTPHDLIHRGIDLLKISEEEYHENHMPDFQRQNSVSSVASSKSGVSQPEVDHAKAIEQAFEKSSEDTVKGSVFMHYVSGAGGIAVFAFLLSLFIGTQMIVSFADYWVSFWVSQEELRTFLSQQNDTNAQKEKFGGPVSTDTCLYVQTAAVAGVFIVGLTRATTFYRYCARASQTIHDWSFRSFISATLRFFDTNPAGRMLNRFSKDMGSMDELLPKSILDATQTILTIVGAMLVVLVVQPYFILPILVLLAILLYARSIYMRTSQNTRRLEGITRSPIFSHIATTLHGLSTIRSFQVQSLLISEFEQHQNVNTGANFMYHSGRFAFGMVLDLIFFTFLTIVVFSFLLIQTDALGDKVGLVVTQITALAGSLQFGIRQSAEMFNHLIAVERLLEYRGLPSEKQPSADTNALAKVKQWPTSGGIQFKAVNFKYFEEAPLVLRNLCFEIKPKEKIGIVGRTGAGKSSIIGALFRTALVEGSITIDGVDTAELMLETLRSSISIIPQDPVLFSGTLRKNLDPFDRYSDEALWRSLELVELKDIAGSLGLQSHVAAGGSNFSVGQRQLLCLARAILRENKILVLDEATANVDPETDRLIQQTIREQFVDCTVLTIAHRLNTIMDYDRVLVMSEGTAVEFGTPRKLLEIPDGVFKDIVLATGAVEAENLMNMARKA</sequence>
<dbReference type="PANTHER" id="PTHR24223:SF456">
    <property type="entry name" value="MULTIDRUG RESISTANCE-ASSOCIATED PROTEIN LETHAL(2)03659"/>
    <property type="match status" value="1"/>
</dbReference>
<feature type="transmembrane region" description="Helical" evidence="9">
    <location>
        <begin position="319"/>
        <end position="343"/>
    </location>
</feature>
<dbReference type="Pfam" id="PF00005">
    <property type="entry name" value="ABC_tran"/>
    <property type="match status" value="2"/>
</dbReference>
<keyword evidence="5" id="KW-0547">Nucleotide-binding</keyword>
<dbReference type="SUPFAM" id="SSF90123">
    <property type="entry name" value="ABC transporter transmembrane region"/>
    <property type="match status" value="2"/>
</dbReference>
<dbReference type="FunFam" id="1.20.1560.10:FF:000026">
    <property type="entry name" value="Multidrug resistance-associated protein lethal(2)03659"/>
    <property type="match status" value="1"/>
</dbReference>
<dbReference type="InterPro" id="IPR044746">
    <property type="entry name" value="ABCC_6TM_D1"/>
</dbReference>
<evidence type="ECO:0000313" key="12">
    <source>
        <dbReference type="EMBL" id="JAV27595.1"/>
    </source>
</evidence>
<evidence type="ECO:0000256" key="3">
    <source>
        <dbReference type="ARBA" id="ARBA00022448"/>
    </source>
</evidence>
<dbReference type="GO" id="GO:0016020">
    <property type="term" value="C:membrane"/>
    <property type="evidence" value="ECO:0007669"/>
    <property type="project" value="UniProtKB-SubCell"/>
</dbReference>
<evidence type="ECO:0000256" key="8">
    <source>
        <dbReference type="ARBA" id="ARBA00023136"/>
    </source>
</evidence>
<dbReference type="InterPro" id="IPR036640">
    <property type="entry name" value="ABC1_TM_sf"/>
</dbReference>
<dbReference type="FunFam" id="1.20.1560.10:FF:000014">
    <property type="entry name" value="Multidrug resistance-associated protein member 4"/>
    <property type="match status" value="1"/>
</dbReference>